<keyword evidence="3" id="KW-1185">Reference proteome</keyword>
<protein>
    <submittedName>
        <fullName evidence="2">Uncharacterized protein</fullName>
    </submittedName>
</protein>
<gene>
    <name evidence="2" type="ORF">GWK16_01235</name>
</gene>
<sequence>MRRFGVAGIALAGIAGAQPGVVRRLAALLGAGDAAAAPDSDLGPASTGDDGAAAA</sequence>
<reference evidence="2 3" key="1">
    <citation type="submission" date="2020-03" db="EMBL/GenBank/DDBJ databases">
        <authorList>
            <person name="Sun Q."/>
        </authorList>
    </citation>
    <scope>NUCLEOTIDE SEQUENCE [LARGE SCALE GENOMIC DNA]</scope>
    <source>
        <strain evidence="2 3">JC162</strain>
    </source>
</reference>
<evidence type="ECO:0000313" key="2">
    <source>
        <dbReference type="EMBL" id="NMJ39846.1"/>
    </source>
</evidence>
<accession>A0A848E6V5</accession>
<dbReference type="Proteomes" id="UP000548582">
    <property type="component" value="Unassembled WGS sequence"/>
</dbReference>
<name>A0A848E6V5_9PROT</name>
<evidence type="ECO:0000256" key="1">
    <source>
        <dbReference type="SAM" id="MobiDB-lite"/>
    </source>
</evidence>
<feature type="compositionally biased region" description="Low complexity" evidence="1">
    <location>
        <begin position="34"/>
        <end position="46"/>
    </location>
</feature>
<comment type="caution">
    <text evidence="2">The sequence shown here is derived from an EMBL/GenBank/DDBJ whole genome shotgun (WGS) entry which is preliminary data.</text>
</comment>
<dbReference type="AlphaFoldDB" id="A0A848E6V5"/>
<feature type="region of interest" description="Disordered" evidence="1">
    <location>
        <begin position="34"/>
        <end position="55"/>
    </location>
</feature>
<organism evidence="2 3">
    <name type="scientific">Neoroseomonas marina</name>
    <dbReference type="NCBI Taxonomy" id="1232220"/>
    <lineage>
        <taxon>Bacteria</taxon>
        <taxon>Pseudomonadati</taxon>
        <taxon>Pseudomonadota</taxon>
        <taxon>Alphaproteobacteria</taxon>
        <taxon>Acetobacterales</taxon>
        <taxon>Acetobacteraceae</taxon>
        <taxon>Neoroseomonas</taxon>
    </lineage>
</organism>
<evidence type="ECO:0000313" key="3">
    <source>
        <dbReference type="Proteomes" id="UP000548582"/>
    </source>
</evidence>
<dbReference type="RefSeq" id="WP_170052156.1">
    <property type="nucleotide sequence ID" value="NZ_JABBKX010000001.1"/>
</dbReference>
<dbReference type="EMBL" id="JABBKX010000001">
    <property type="protein sequence ID" value="NMJ39846.1"/>
    <property type="molecule type" value="Genomic_DNA"/>
</dbReference>
<proteinExistence type="predicted"/>